<evidence type="ECO:0000313" key="5">
    <source>
        <dbReference type="Proteomes" id="UP001597051"/>
    </source>
</evidence>
<keyword evidence="5" id="KW-1185">Reference proteome</keyword>
<feature type="signal peptide" evidence="2">
    <location>
        <begin position="1"/>
        <end position="19"/>
    </location>
</feature>
<dbReference type="SMART" id="SM00664">
    <property type="entry name" value="DoH"/>
    <property type="match status" value="1"/>
</dbReference>
<dbReference type="PROSITE" id="PS50836">
    <property type="entry name" value="DOMON"/>
    <property type="match status" value="1"/>
</dbReference>
<keyword evidence="1 2" id="KW-0732">Signal</keyword>
<dbReference type="Pfam" id="PF18962">
    <property type="entry name" value="Por_Secre_tail"/>
    <property type="match status" value="1"/>
</dbReference>
<dbReference type="NCBIfam" id="TIGR04183">
    <property type="entry name" value="Por_Secre_tail"/>
    <property type="match status" value="1"/>
</dbReference>
<evidence type="ECO:0000259" key="3">
    <source>
        <dbReference type="PROSITE" id="PS50836"/>
    </source>
</evidence>
<dbReference type="InterPro" id="IPR026444">
    <property type="entry name" value="Secre_tail"/>
</dbReference>
<protein>
    <submittedName>
        <fullName evidence="4">T9SS type A sorting domain-containing protein</fullName>
    </submittedName>
</protein>
<dbReference type="InterPro" id="IPR005018">
    <property type="entry name" value="DOMON_domain"/>
</dbReference>
<dbReference type="InterPro" id="IPR045266">
    <property type="entry name" value="DOH_DOMON"/>
</dbReference>
<name>A0ABW3J0G7_9FLAO</name>
<dbReference type="RefSeq" id="WP_379755222.1">
    <property type="nucleotide sequence ID" value="NZ_JBHSYB010000020.1"/>
</dbReference>
<gene>
    <name evidence="4" type="ORF">ACFQ0S_01230</name>
</gene>
<accession>A0ABW3J0G7</accession>
<dbReference type="Proteomes" id="UP001597051">
    <property type="component" value="Unassembled WGS sequence"/>
</dbReference>
<feature type="domain" description="DOMON" evidence="3">
    <location>
        <begin position="34"/>
        <end position="148"/>
    </location>
</feature>
<dbReference type="CDD" id="cd09631">
    <property type="entry name" value="DOMON_DOH"/>
    <property type="match status" value="1"/>
</dbReference>
<evidence type="ECO:0000256" key="2">
    <source>
        <dbReference type="SAM" id="SignalP"/>
    </source>
</evidence>
<reference evidence="5" key="1">
    <citation type="journal article" date="2019" name="Int. J. Syst. Evol. Microbiol.">
        <title>The Global Catalogue of Microorganisms (GCM) 10K type strain sequencing project: providing services to taxonomists for standard genome sequencing and annotation.</title>
        <authorList>
            <consortium name="The Broad Institute Genomics Platform"/>
            <consortium name="The Broad Institute Genome Sequencing Center for Infectious Disease"/>
            <person name="Wu L."/>
            <person name="Ma J."/>
        </authorList>
    </citation>
    <scope>NUCLEOTIDE SEQUENCE [LARGE SCALE GENOMIC DNA]</scope>
    <source>
        <strain evidence="5">CECT 7649</strain>
    </source>
</reference>
<dbReference type="Pfam" id="PF03351">
    <property type="entry name" value="DOMON"/>
    <property type="match status" value="1"/>
</dbReference>
<evidence type="ECO:0000256" key="1">
    <source>
        <dbReference type="ARBA" id="ARBA00022729"/>
    </source>
</evidence>
<evidence type="ECO:0000313" key="4">
    <source>
        <dbReference type="EMBL" id="MFD0983087.1"/>
    </source>
</evidence>
<comment type="caution">
    <text evidence="4">The sequence shown here is derived from an EMBL/GenBank/DDBJ whole genome shotgun (WGS) entry which is preliminary data.</text>
</comment>
<sequence>MKKSYLLLATLALMNISFAQTKSSGVVTLKTGTNLMTIKIDLNQTTSTATITLVGPSTRWFTIGFNATTMASNTDCFTSSGTTLLDQYLPGGHQEANDDTTNNLTVVSNAVSGTSRTIVATRKFNTNDSEDYTFNFASNSLNIIWAYGPSNTIDPTVEHSSFGTKGLTFATLGTENFSSLEKLNIYPNPSNGIFTITKNSTTQISKIKIFDTNAKLLKEIESDTNNQENAVDLSSFTKGIYFIEISNNEDKVIKKIILK</sequence>
<dbReference type="EMBL" id="JBHTIZ010000005">
    <property type="protein sequence ID" value="MFD0983087.1"/>
    <property type="molecule type" value="Genomic_DNA"/>
</dbReference>
<feature type="chain" id="PRO_5046243449" evidence="2">
    <location>
        <begin position="20"/>
        <end position="259"/>
    </location>
</feature>
<proteinExistence type="predicted"/>
<organism evidence="4 5">
    <name type="scientific">Flavobacterium myungsuense</name>
    <dbReference type="NCBI Taxonomy" id="651823"/>
    <lineage>
        <taxon>Bacteria</taxon>
        <taxon>Pseudomonadati</taxon>
        <taxon>Bacteroidota</taxon>
        <taxon>Flavobacteriia</taxon>
        <taxon>Flavobacteriales</taxon>
        <taxon>Flavobacteriaceae</taxon>
        <taxon>Flavobacterium</taxon>
    </lineage>
</organism>